<evidence type="ECO:0000256" key="3">
    <source>
        <dbReference type="PIRSR" id="PIRSR036289-51"/>
    </source>
</evidence>
<dbReference type="Proteomes" id="UP000032360">
    <property type="component" value="Unassembled WGS sequence"/>
</dbReference>
<dbReference type="SUPFAM" id="SSF48208">
    <property type="entry name" value="Six-hairpin glycosidases"/>
    <property type="match status" value="1"/>
</dbReference>
<dbReference type="InterPro" id="IPR017045">
    <property type="entry name" value="Malt_Pase/Glycosyl_Hdrlase"/>
</dbReference>
<dbReference type="GO" id="GO:0005975">
    <property type="term" value="P:carbohydrate metabolic process"/>
    <property type="evidence" value="ECO:0007669"/>
    <property type="project" value="InterPro"/>
</dbReference>
<dbReference type="Gene3D" id="1.50.10.10">
    <property type="match status" value="1"/>
</dbReference>
<dbReference type="Gene3D" id="2.70.98.40">
    <property type="entry name" value="Glycoside hydrolase, family 65, N-terminal domain"/>
    <property type="match status" value="1"/>
</dbReference>
<evidence type="ECO:0000259" key="5">
    <source>
        <dbReference type="Pfam" id="PF03632"/>
    </source>
</evidence>
<dbReference type="STRING" id="1280514.AXFE_34290"/>
<comment type="caution">
    <text evidence="8">The sequence shown here is derived from an EMBL/GenBank/DDBJ whole genome shotgun (WGS) entry which is preliminary data.</text>
</comment>
<dbReference type="EMBL" id="JXYS01000130">
    <property type="protein sequence ID" value="KJF15722.1"/>
    <property type="molecule type" value="Genomic_DNA"/>
</dbReference>
<dbReference type="Pfam" id="PF03633">
    <property type="entry name" value="Glyco_hydro_65C"/>
    <property type="match status" value="1"/>
</dbReference>
<evidence type="ECO:0000256" key="1">
    <source>
        <dbReference type="ARBA" id="ARBA00006768"/>
    </source>
</evidence>
<dbReference type="GO" id="GO:0004553">
    <property type="term" value="F:hydrolase activity, hydrolyzing O-glycosyl compounds"/>
    <property type="evidence" value="ECO:0007669"/>
    <property type="project" value="TreeGrafter"/>
</dbReference>
<feature type="binding site" evidence="3">
    <location>
        <begin position="361"/>
        <end position="362"/>
    </location>
    <ligand>
        <name>substrate</name>
    </ligand>
</feature>
<reference evidence="8 9" key="1">
    <citation type="submission" date="2015-01" db="EMBL/GenBank/DDBJ databases">
        <title>Draft genome of the acidophilic iron oxidizer Acidithrix ferrooxidans strain Py-F3.</title>
        <authorList>
            <person name="Poehlein A."/>
            <person name="Eisen S."/>
            <person name="Schloemann M."/>
            <person name="Johnson B.D."/>
            <person name="Daniel R."/>
            <person name="Muehling M."/>
        </authorList>
    </citation>
    <scope>NUCLEOTIDE SEQUENCE [LARGE SCALE GENOMIC DNA]</scope>
    <source>
        <strain evidence="8 9">Py-F3</strain>
    </source>
</reference>
<dbReference type="GO" id="GO:0030246">
    <property type="term" value="F:carbohydrate binding"/>
    <property type="evidence" value="ECO:0007669"/>
    <property type="project" value="InterPro"/>
</dbReference>
<dbReference type="Pfam" id="PF03636">
    <property type="entry name" value="Glyco_hydro_65N"/>
    <property type="match status" value="1"/>
</dbReference>
<dbReference type="GO" id="GO:0047656">
    <property type="term" value="F:alpha,alpha-trehalose phosphorylase activity"/>
    <property type="evidence" value="ECO:0007669"/>
    <property type="project" value="UniProtKB-EC"/>
</dbReference>
<dbReference type="PATRIC" id="fig|1280514.3.peg.4606"/>
<evidence type="ECO:0000259" key="6">
    <source>
        <dbReference type="Pfam" id="PF03633"/>
    </source>
</evidence>
<gene>
    <name evidence="8" type="primary">treP</name>
    <name evidence="8" type="ORF">AXFE_34290</name>
</gene>
<feature type="domain" description="Glycoside hydrolase family 65 central catalytic" evidence="5">
    <location>
        <begin position="327"/>
        <end position="679"/>
    </location>
</feature>
<dbReference type="FunFam" id="2.70.98.40:FF:000001">
    <property type="entry name" value="Family 65 glycosyl hydrolase"/>
    <property type="match status" value="1"/>
</dbReference>
<evidence type="ECO:0000313" key="9">
    <source>
        <dbReference type="Proteomes" id="UP000032360"/>
    </source>
</evidence>
<dbReference type="InterPro" id="IPR005195">
    <property type="entry name" value="Glyco_hydro_65_M"/>
</dbReference>
<dbReference type="RefSeq" id="WP_052607059.1">
    <property type="nucleotide sequence ID" value="NZ_JXYS01000130.1"/>
</dbReference>
<accession>A0A0D8HD35</accession>
<dbReference type="InterPro" id="IPR037018">
    <property type="entry name" value="GH65_N"/>
</dbReference>
<dbReference type="InterPro" id="IPR012341">
    <property type="entry name" value="6hp_glycosidase-like_sf"/>
</dbReference>
<proteinExistence type="inferred from homology"/>
<keyword evidence="8" id="KW-0328">Glycosyltransferase</keyword>
<feature type="active site" description="Proton donor" evidence="2">
    <location>
        <position position="488"/>
    </location>
</feature>
<evidence type="ECO:0000313" key="8">
    <source>
        <dbReference type="EMBL" id="KJF15722.1"/>
    </source>
</evidence>
<dbReference type="SUPFAM" id="SSF74650">
    <property type="entry name" value="Galactose mutarotase-like"/>
    <property type="match status" value="1"/>
</dbReference>
<keyword evidence="8" id="KW-0808">Transferase</keyword>
<evidence type="ECO:0000256" key="2">
    <source>
        <dbReference type="PIRSR" id="PIRSR036289-50"/>
    </source>
</evidence>
<dbReference type="AlphaFoldDB" id="A0A0D8HD35"/>
<protein>
    <submittedName>
        <fullName evidence="8">Alpha,alpha-trehalose phosphorylase</fullName>
        <ecNumber evidence="8">2.4.1.64</ecNumber>
    </submittedName>
</protein>
<feature type="binding site" evidence="3">
    <location>
        <begin position="592"/>
        <end position="593"/>
    </location>
    <ligand>
        <name>substrate</name>
    </ligand>
</feature>
<dbReference type="InterPro" id="IPR011013">
    <property type="entry name" value="Gal_mutarotase_sf_dom"/>
</dbReference>
<organism evidence="8 9">
    <name type="scientific">Acidithrix ferrooxidans</name>
    <dbReference type="NCBI Taxonomy" id="1280514"/>
    <lineage>
        <taxon>Bacteria</taxon>
        <taxon>Bacillati</taxon>
        <taxon>Actinomycetota</taxon>
        <taxon>Acidimicrobiia</taxon>
        <taxon>Acidimicrobiales</taxon>
        <taxon>Acidimicrobiaceae</taxon>
        <taxon>Acidithrix</taxon>
    </lineage>
</organism>
<dbReference type="InterPro" id="IPR005196">
    <property type="entry name" value="Glyco_hydro_65_N"/>
</dbReference>
<feature type="region of interest" description="Disordered" evidence="4">
    <location>
        <begin position="760"/>
        <end position="796"/>
    </location>
</feature>
<name>A0A0D8HD35_9ACTN</name>
<comment type="similarity">
    <text evidence="1">Belongs to the glycosyl hydrolase 65 family.</text>
</comment>
<dbReference type="Pfam" id="PF03632">
    <property type="entry name" value="Glyco_hydro_65m"/>
    <property type="match status" value="1"/>
</dbReference>
<sequence>MIQHPAFTIEPWCLRETELNLNILAQTESLFALSNGHIGWRGNLDEGDPYGLSGSYLNGVHELRPLSYAEAGYGYSERDQVVVNVTDGKLIRLLVDDEPFDVRYGELDSHERVLDFRAGVLDRRVEWSSPSDRRVRIASTRLVSLVQRSVAAIRYEIEAVDHEVRVVVQSELVTNEPPPPPSGDPRVSAVLDSPLQAVGHANEGTRCELVHHTKHSEITVAAAMDHEVEGPDSTEVVAECSDDLGRLTVAVTLEPGERLTIVKYVTYGWSATRSEKALRDQIDAALLVASRTGWEGLLAEQRKFLEDFWDRADVEVDGDDEIQQAARFSLFHVLQSGARGERRAIPGKGLTGPGYDGHAFWDSETFVLSVLTYTMPDAVAHALSWRHDTLASAKARASNLGLKGALFPWRTITGAACSAYWPAGVAAFHVNADIADAVIRYVKASADEKFERGVGLELLSETARLWYSLGHFVRDGGFRIDGVTGPDEYSAISDNNIYTNLMAQRYLRAAADVAERYCESSRALEIEEAEILEWRRAADAVVIPFDAVLGVHSQSERFTDHQVWDFATTSKEQYPLFLNFPYFDLYRKQVIKQADLVLAMYLRGDAFTLEQKRRNFEYYEKLTVRDSSLSACCQAIIAAEVGYLALAYDYLAEAALMDLEDLEHDTRDGLHVASLAGTWIALVAGFGGMRESNDTLTFAPRLPEGITRLAFNMEFRGRRLRVEVTPSMVSYVLTHGDDLELFHFDRAMTVSMSGPTVFTLTHDHSRQSTPSMPSQPFGRTPRHRVTTSSHEQQEAP</sequence>
<dbReference type="InterPro" id="IPR005194">
    <property type="entry name" value="Glyco_hydro_65_C"/>
</dbReference>
<evidence type="ECO:0000256" key="4">
    <source>
        <dbReference type="SAM" id="MobiDB-lite"/>
    </source>
</evidence>
<evidence type="ECO:0000259" key="7">
    <source>
        <dbReference type="Pfam" id="PF03636"/>
    </source>
</evidence>
<feature type="domain" description="Glycoside hydrolase family 65 N-terminal" evidence="7">
    <location>
        <begin position="16"/>
        <end position="270"/>
    </location>
</feature>
<feature type="domain" description="Glycoside hydrolase family 65 C-terminal" evidence="6">
    <location>
        <begin position="689"/>
        <end position="750"/>
    </location>
</feature>
<dbReference type="PANTHER" id="PTHR11051:SF13">
    <property type="entry name" value="GLYCOSYL TRANSFERASE"/>
    <property type="match status" value="1"/>
</dbReference>
<dbReference type="EC" id="2.4.1.64" evidence="8"/>
<keyword evidence="9" id="KW-1185">Reference proteome</keyword>
<dbReference type="OrthoDB" id="9816160at2"/>
<dbReference type="Gene3D" id="2.60.420.10">
    <property type="entry name" value="Maltose phosphorylase, domain 3"/>
    <property type="match status" value="1"/>
</dbReference>
<dbReference type="PANTHER" id="PTHR11051">
    <property type="entry name" value="GLYCOSYL HYDROLASE-RELATED"/>
    <property type="match status" value="1"/>
</dbReference>
<dbReference type="InterPro" id="IPR008928">
    <property type="entry name" value="6-hairpin_glycosidase_sf"/>
</dbReference>
<dbReference type="PIRSF" id="PIRSF036289">
    <property type="entry name" value="Glycosyl_hydrolase_malt_phosph"/>
    <property type="match status" value="1"/>
</dbReference>